<feature type="chain" id="PRO_5003625669" evidence="1">
    <location>
        <begin position="21"/>
        <end position="174"/>
    </location>
</feature>
<dbReference type="Pfam" id="PF02169">
    <property type="entry name" value="LPP20"/>
    <property type="match status" value="1"/>
</dbReference>
<feature type="signal peptide" evidence="1">
    <location>
        <begin position="1"/>
        <end position="20"/>
    </location>
</feature>
<protein>
    <submittedName>
        <fullName evidence="3">Membrane-associated lipoprotein</fullName>
    </submittedName>
</protein>
<dbReference type="Proteomes" id="UP000005010">
    <property type="component" value="Chromosome"/>
</dbReference>
<reference evidence="4" key="1">
    <citation type="submission" date="2012-04" db="EMBL/GenBank/DDBJ databases">
        <title>Complete genome sequence of Helicobacter cetorum strain MIT 00-7128.</title>
        <authorList>
            <person name="Kersulyte D."/>
            <person name="Berg D.E."/>
        </authorList>
    </citation>
    <scope>NUCLEOTIDE SEQUENCE [LARGE SCALE GENOMIC DNA]</scope>
    <source>
        <strain evidence="4">MIT 00-7128</strain>
    </source>
</reference>
<evidence type="ECO:0000256" key="1">
    <source>
        <dbReference type="SAM" id="SignalP"/>
    </source>
</evidence>
<sequence length="174" mass="19226">MKMNLKLVLGLSATAILAIAGCSITPKSGVSKSNQEYRQAIKGAPDWVYGDLNKIAKSQGKEYSGVFLGRAEEKIIDGNVEFATDTAKTKAKADLAENLKSQLKKELKEDISANESHLSQTTTRHIEQAVDKELVATKMLARYVGKDRVFVLVGLDREIMQKVRDELGMNKKKK</sequence>
<keyword evidence="3" id="KW-0449">Lipoprotein</keyword>
<accession>I0ENT9</accession>
<dbReference type="Gene3D" id="3.10.129.140">
    <property type="entry name" value="Helicobacter TNF-alpha-Inducing protein"/>
    <property type="match status" value="1"/>
</dbReference>
<evidence type="ECO:0000259" key="2">
    <source>
        <dbReference type="Pfam" id="PF02169"/>
    </source>
</evidence>
<dbReference type="AlphaFoldDB" id="I0ENT9"/>
<evidence type="ECO:0000313" key="4">
    <source>
        <dbReference type="Proteomes" id="UP000005010"/>
    </source>
</evidence>
<dbReference type="PROSITE" id="PS51257">
    <property type="entry name" value="PROKAR_LIPOPROTEIN"/>
    <property type="match status" value="1"/>
</dbReference>
<dbReference type="InterPro" id="IPR002217">
    <property type="entry name" value="Lipo_LPP20"/>
</dbReference>
<proteinExistence type="predicted"/>
<name>I0ENT9_HELC0</name>
<dbReference type="HOGENOM" id="CLU_1560827_0_0_7"/>
<feature type="domain" description="Lipoprotein LPP20-like" evidence="2">
    <location>
        <begin position="45"/>
        <end position="156"/>
    </location>
</feature>
<keyword evidence="1" id="KW-0732">Signal</keyword>
<dbReference type="EMBL" id="CP003479">
    <property type="protein sequence ID" value="AFI04608.1"/>
    <property type="molecule type" value="Genomic_DNA"/>
</dbReference>
<evidence type="ECO:0000313" key="3">
    <source>
        <dbReference type="EMBL" id="AFI04608.1"/>
    </source>
</evidence>
<dbReference type="InterPro" id="IPR024952">
    <property type="entry name" value="LPP20-like_dom"/>
</dbReference>
<keyword evidence="4" id="KW-1185">Reference proteome</keyword>
<dbReference type="PATRIC" id="fig|182217.3.peg.1427"/>
<dbReference type="STRING" id="182217.HCW_06750"/>
<dbReference type="GO" id="GO:0009279">
    <property type="term" value="C:cell outer membrane"/>
    <property type="evidence" value="ECO:0007669"/>
    <property type="project" value="InterPro"/>
</dbReference>
<organism evidence="3 4">
    <name type="scientific">Helicobacter cetorum (strain ATCC BAA-429 / MIT 00-7128)</name>
    <dbReference type="NCBI Taxonomy" id="182217"/>
    <lineage>
        <taxon>Bacteria</taxon>
        <taxon>Pseudomonadati</taxon>
        <taxon>Campylobacterota</taxon>
        <taxon>Epsilonproteobacteria</taxon>
        <taxon>Campylobacterales</taxon>
        <taxon>Helicobacteraceae</taxon>
        <taxon>Helicobacter</taxon>
    </lineage>
</organism>
<dbReference type="PRINTS" id="PR01019">
    <property type="entry name" value="LIPOLPP20"/>
</dbReference>
<dbReference type="RefSeq" id="WP_014661476.1">
    <property type="nucleotide sequence ID" value="NC_017737.1"/>
</dbReference>
<dbReference type="KEGG" id="hce:HCW_06750"/>
<gene>
    <name evidence="3" type="ordered locus">HCW_06750</name>
</gene>